<comment type="caution">
    <text evidence="1">The sequence shown here is derived from an EMBL/GenBank/DDBJ whole genome shotgun (WGS) entry which is preliminary data.</text>
</comment>
<evidence type="ECO:0000313" key="2">
    <source>
        <dbReference type="Proteomes" id="UP000614601"/>
    </source>
</evidence>
<dbReference type="Proteomes" id="UP000614601">
    <property type="component" value="Unassembled WGS sequence"/>
</dbReference>
<reference evidence="1" key="1">
    <citation type="submission" date="2020-09" db="EMBL/GenBank/DDBJ databases">
        <authorList>
            <person name="Kikuchi T."/>
        </authorList>
    </citation>
    <scope>NUCLEOTIDE SEQUENCE</scope>
    <source>
        <strain evidence="1">SH1</strain>
    </source>
</reference>
<dbReference type="AlphaFoldDB" id="A0A811JQP7"/>
<name>A0A811JQP7_9BILA</name>
<protein>
    <submittedName>
        <fullName evidence="1">Uncharacterized protein</fullName>
    </submittedName>
</protein>
<accession>A0A811JQP7</accession>
<gene>
    <name evidence="1" type="ORF">BOKJ2_LOCUS402</name>
</gene>
<dbReference type="Proteomes" id="UP000783686">
    <property type="component" value="Unassembled WGS sequence"/>
</dbReference>
<proteinExistence type="predicted"/>
<evidence type="ECO:0000313" key="1">
    <source>
        <dbReference type="EMBL" id="CAD5205718.1"/>
    </source>
</evidence>
<sequence>MIVFSYSLDLSKCSTCLGPLPWALAPAGAPVPFVPFPSVPVLAGATLLEAPAFIDFLDLESLELEVLESETLESESLEFGLELEDLDLVFLRFFGTLPLELGVPVTDVSLGVPDPGLVFLPFFLK</sequence>
<keyword evidence="2" id="KW-1185">Reference proteome</keyword>
<dbReference type="EMBL" id="CAJFDH010000001">
    <property type="protein sequence ID" value="CAD5205718.1"/>
    <property type="molecule type" value="Genomic_DNA"/>
</dbReference>
<dbReference type="EMBL" id="CAJFCW020000001">
    <property type="protein sequence ID" value="CAG9078851.1"/>
    <property type="molecule type" value="Genomic_DNA"/>
</dbReference>
<organism evidence="1 2">
    <name type="scientific">Bursaphelenchus okinawaensis</name>
    <dbReference type="NCBI Taxonomy" id="465554"/>
    <lineage>
        <taxon>Eukaryota</taxon>
        <taxon>Metazoa</taxon>
        <taxon>Ecdysozoa</taxon>
        <taxon>Nematoda</taxon>
        <taxon>Chromadorea</taxon>
        <taxon>Rhabditida</taxon>
        <taxon>Tylenchina</taxon>
        <taxon>Tylenchomorpha</taxon>
        <taxon>Aphelenchoidea</taxon>
        <taxon>Aphelenchoididae</taxon>
        <taxon>Bursaphelenchus</taxon>
    </lineage>
</organism>